<sequence length="496" mass="55932">MKSIPRHEGRWRSFISFFVGKQSGYSSLCVVLASLFEAAARTLLSHTNMAPFLGDREASDISTESSLLPLKLRQGRLGNQTTPKTKMANEAQLCEDDQVENLAVAIELKFLLPLLVDGEADPEEQDSRPVQRISRDARNDEDACRKQAYEAVAKTIRQAGSGATTIQSISAQNLTERQFWESAWIVKKANSVEPGPEEKKISSNRYVWVPLEISSPKMPAQDADTHHHIKRVLTALNFNHRLRANFTCEVHVHLGRIDGRSFALPTLKRLGSFLWAAEPTLRSIRDPRSPNYNNVYTWGSELRRYSRLAEKVSESNTSLPRPADDIEDAGVRRILCGQVMPQDRRALHEIWQAKTSLDLGRLLSGPGKQYRRLGFNFSAFGLEDERAHRSPRTIEFRMMEGTVQHDLILNWVIICSRICEVAMLRSDERFSGAVSRLLQGMGEHSTGRARGETLAQHRGRTLRELMQDLEIPAPVFEGFENKVIREHEGAIGVTGL</sequence>
<evidence type="ECO:0000256" key="1">
    <source>
        <dbReference type="SAM" id="MobiDB-lite"/>
    </source>
</evidence>
<evidence type="ECO:0000313" key="3">
    <source>
        <dbReference type="Proteomes" id="UP001239445"/>
    </source>
</evidence>
<reference evidence="2" key="1">
    <citation type="submission" date="2023-06" db="EMBL/GenBank/DDBJ databases">
        <title>Genome-scale phylogeny and comparative genomics of the fungal order Sordariales.</title>
        <authorList>
            <consortium name="Lawrence Berkeley National Laboratory"/>
            <person name="Hensen N."/>
            <person name="Bonometti L."/>
            <person name="Westerberg I."/>
            <person name="Brannstrom I.O."/>
            <person name="Guillou S."/>
            <person name="Cros-Aarteil S."/>
            <person name="Calhoun S."/>
            <person name="Haridas S."/>
            <person name="Kuo A."/>
            <person name="Mondo S."/>
            <person name="Pangilinan J."/>
            <person name="Riley R."/>
            <person name="Labutti K."/>
            <person name="Andreopoulos B."/>
            <person name="Lipzen A."/>
            <person name="Chen C."/>
            <person name="Yanf M."/>
            <person name="Daum C."/>
            <person name="Ng V."/>
            <person name="Clum A."/>
            <person name="Steindorff A."/>
            <person name="Ohm R."/>
            <person name="Martin F."/>
            <person name="Silar P."/>
            <person name="Natvig D."/>
            <person name="Lalanne C."/>
            <person name="Gautier V."/>
            <person name="Ament-Velasquez S.L."/>
            <person name="Kruys A."/>
            <person name="Hutchinson M.I."/>
            <person name="Powell A.J."/>
            <person name="Barry K."/>
            <person name="Miller A.N."/>
            <person name="Grigoriev I.V."/>
            <person name="Debuchy R."/>
            <person name="Gladieux P."/>
            <person name="Thoren M.H."/>
            <person name="Johannesson H."/>
        </authorList>
    </citation>
    <scope>NUCLEOTIDE SEQUENCE</scope>
    <source>
        <strain evidence="2">PSN4</strain>
    </source>
</reference>
<accession>A0AAJ0B349</accession>
<dbReference type="EMBL" id="MU839848">
    <property type="protein sequence ID" value="KAK1750310.1"/>
    <property type="molecule type" value="Genomic_DNA"/>
</dbReference>
<name>A0AAJ0B349_9PEZI</name>
<proteinExistence type="predicted"/>
<feature type="region of interest" description="Disordered" evidence="1">
    <location>
        <begin position="120"/>
        <end position="141"/>
    </location>
</feature>
<dbReference type="PANTHER" id="PTHR36847:SF1">
    <property type="entry name" value="AMIDOLIGASE ENZYME"/>
    <property type="match status" value="1"/>
</dbReference>
<dbReference type="Proteomes" id="UP001239445">
    <property type="component" value="Unassembled WGS sequence"/>
</dbReference>
<dbReference type="AlphaFoldDB" id="A0AAJ0B349"/>
<gene>
    <name evidence="2" type="ORF">QBC47DRAFT_353751</name>
</gene>
<comment type="caution">
    <text evidence="2">The sequence shown here is derived from an EMBL/GenBank/DDBJ whole genome shotgun (WGS) entry which is preliminary data.</text>
</comment>
<keyword evidence="3" id="KW-1185">Reference proteome</keyword>
<feature type="compositionally biased region" description="Basic and acidic residues" evidence="1">
    <location>
        <begin position="125"/>
        <end position="141"/>
    </location>
</feature>
<protein>
    <submittedName>
        <fullName evidence="2">Uncharacterized protein</fullName>
    </submittedName>
</protein>
<organism evidence="2 3">
    <name type="scientific">Echria macrotheca</name>
    <dbReference type="NCBI Taxonomy" id="438768"/>
    <lineage>
        <taxon>Eukaryota</taxon>
        <taxon>Fungi</taxon>
        <taxon>Dikarya</taxon>
        <taxon>Ascomycota</taxon>
        <taxon>Pezizomycotina</taxon>
        <taxon>Sordariomycetes</taxon>
        <taxon>Sordariomycetidae</taxon>
        <taxon>Sordariales</taxon>
        <taxon>Schizotheciaceae</taxon>
        <taxon>Echria</taxon>
    </lineage>
</organism>
<dbReference type="PANTHER" id="PTHR36847">
    <property type="entry name" value="AMIDOLIGASE ENZYME"/>
    <property type="match status" value="1"/>
</dbReference>
<evidence type="ECO:0000313" key="2">
    <source>
        <dbReference type="EMBL" id="KAK1750310.1"/>
    </source>
</evidence>